<gene>
    <name evidence="3" type="ORF">DHL47_10265</name>
</gene>
<dbReference type="Gene3D" id="1.10.10.60">
    <property type="entry name" value="Homeodomain-like"/>
    <property type="match status" value="1"/>
</dbReference>
<dbReference type="Pfam" id="PF00165">
    <property type="entry name" value="HTH_AraC"/>
    <property type="match status" value="1"/>
</dbReference>
<dbReference type="InterPro" id="IPR018060">
    <property type="entry name" value="HTH_AraC"/>
</dbReference>
<evidence type="ECO:0000313" key="4">
    <source>
        <dbReference type="Proteomes" id="UP001519349"/>
    </source>
</evidence>
<organism evidence="3 4">
    <name type="scientific">Streptococcus panodentis</name>
    <dbReference type="NCBI Taxonomy" id="1581472"/>
    <lineage>
        <taxon>Bacteria</taxon>
        <taxon>Bacillati</taxon>
        <taxon>Bacillota</taxon>
        <taxon>Bacilli</taxon>
        <taxon>Lactobacillales</taxon>
        <taxon>Streptococcaceae</taxon>
        <taxon>Streptococcus</taxon>
    </lineage>
</organism>
<sequence length="83" mass="9426">MIFQEARQAVGAESRPRKRCRPLGKPVSKEEWAEEIDHILKEHFQHGLTLKDLAFMAKGSESYLRHVYKSVTGKTHGLSFGSS</sequence>
<evidence type="ECO:0000313" key="3">
    <source>
        <dbReference type="EMBL" id="MBP2621692.1"/>
    </source>
</evidence>
<name>A0ABS5AYN0_9STRE</name>
<evidence type="ECO:0000259" key="2">
    <source>
        <dbReference type="Pfam" id="PF00165"/>
    </source>
</evidence>
<evidence type="ECO:0000256" key="1">
    <source>
        <dbReference type="SAM" id="MobiDB-lite"/>
    </source>
</evidence>
<protein>
    <recommendedName>
        <fullName evidence="2">HTH araC/xylS-type domain-containing protein</fullName>
    </recommendedName>
</protein>
<comment type="caution">
    <text evidence="3">The sequence shown here is derived from an EMBL/GenBank/DDBJ whole genome shotgun (WGS) entry which is preliminary data.</text>
</comment>
<feature type="domain" description="HTH araC/xylS-type" evidence="2">
    <location>
        <begin position="40"/>
        <end position="75"/>
    </location>
</feature>
<proteinExistence type="predicted"/>
<reference evidence="3 4" key="1">
    <citation type="submission" date="2018-05" db="EMBL/GenBank/DDBJ databases">
        <title>Draft genome sequence of Streptococcus panodentis CCUG 70867T.</title>
        <authorList>
            <person name="Salva-Serra F."/>
            <person name="Mendez V."/>
            <person name="Jaen-Luchoro D."/>
            <person name="Gonzales-Siles L."/>
            <person name="Karlsson R."/>
            <person name="Engstrom-Jakobsson H."/>
            <person name="Busquets A."/>
            <person name="Gomila M."/>
            <person name="Pineiro-Iglesias B."/>
            <person name="Bennasar-Figueras A."/>
            <person name="Seeger M."/>
            <person name="Moore E."/>
        </authorList>
    </citation>
    <scope>NUCLEOTIDE SEQUENCE [LARGE SCALE GENOMIC DNA]</scope>
    <source>
        <strain evidence="3 4">CCUG 70867</strain>
    </source>
</reference>
<accession>A0ABS5AYN0</accession>
<feature type="region of interest" description="Disordered" evidence="1">
    <location>
        <begin position="1"/>
        <end position="26"/>
    </location>
</feature>
<keyword evidence="4" id="KW-1185">Reference proteome</keyword>
<dbReference type="EMBL" id="QFAY01000022">
    <property type="protein sequence ID" value="MBP2621692.1"/>
    <property type="molecule type" value="Genomic_DNA"/>
</dbReference>
<dbReference type="Proteomes" id="UP001519349">
    <property type="component" value="Unassembled WGS sequence"/>
</dbReference>